<dbReference type="InterPro" id="IPR014710">
    <property type="entry name" value="RmlC-like_jellyroll"/>
</dbReference>
<dbReference type="PANTHER" id="PTHR40943:SF1">
    <property type="entry name" value="CYTOPLASMIC PROTEIN"/>
    <property type="match status" value="1"/>
</dbReference>
<dbReference type="Proteomes" id="UP001142372">
    <property type="component" value="Unassembled WGS sequence"/>
</dbReference>
<dbReference type="SUPFAM" id="SSF51182">
    <property type="entry name" value="RmlC-like cupins"/>
    <property type="match status" value="1"/>
</dbReference>
<dbReference type="AlphaFoldDB" id="A0A9W6H6B2"/>
<reference evidence="2" key="2">
    <citation type="submission" date="2023-01" db="EMBL/GenBank/DDBJ databases">
        <authorList>
            <person name="Sun Q."/>
            <person name="Evtushenko L."/>
        </authorList>
    </citation>
    <scope>NUCLEOTIDE SEQUENCE</scope>
    <source>
        <strain evidence="2">VKM Ac-1401</strain>
    </source>
</reference>
<accession>A0A9W6H6B2</accession>
<evidence type="ECO:0000313" key="2">
    <source>
        <dbReference type="EMBL" id="GLJ74455.1"/>
    </source>
</evidence>
<reference evidence="2" key="1">
    <citation type="journal article" date="2014" name="Int. J. Syst. Evol. Microbiol.">
        <title>Complete genome sequence of Corynebacterium casei LMG S-19264T (=DSM 44701T), isolated from a smear-ripened cheese.</title>
        <authorList>
            <consortium name="US DOE Joint Genome Institute (JGI-PGF)"/>
            <person name="Walter F."/>
            <person name="Albersmeier A."/>
            <person name="Kalinowski J."/>
            <person name="Ruckert C."/>
        </authorList>
    </citation>
    <scope>NUCLEOTIDE SEQUENCE</scope>
    <source>
        <strain evidence="2">VKM Ac-1401</strain>
    </source>
</reference>
<dbReference type="InterPro" id="IPR011051">
    <property type="entry name" value="RmlC_Cupin_sf"/>
</dbReference>
<name>A0A9W6H6B2_9MICO</name>
<evidence type="ECO:0000313" key="3">
    <source>
        <dbReference type="Proteomes" id="UP001142372"/>
    </source>
</evidence>
<dbReference type="EMBL" id="BSEN01000001">
    <property type="protein sequence ID" value="GLJ74455.1"/>
    <property type="molecule type" value="Genomic_DNA"/>
</dbReference>
<comment type="caution">
    <text evidence="2">The sequence shown here is derived from an EMBL/GenBank/DDBJ whole genome shotgun (WGS) entry which is preliminary data.</text>
</comment>
<proteinExistence type="predicted"/>
<dbReference type="Gene3D" id="2.60.120.10">
    <property type="entry name" value="Jelly Rolls"/>
    <property type="match status" value="1"/>
</dbReference>
<dbReference type="RefSeq" id="WP_271175170.1">
    <property type="nucleotide sequence ID" value="NZ_BAAAJO010000001.1"/>
</dbReference>
<dbReference type="InterPro" id="IPR008579">
    <property type="entry name" value="UGlyAH_Cupin_dom"/>
</dbReference>
<dbReference type="Pfam" id="PF05899">
    <property type="entry name" value="Cupin_3"/>
    <property type="match status" value="1"/>
</dbReference>
<evidence type="ECO:0000259" key="1">
    <source>
        <dbReference type="Pfam" id="PF05899"/>
    </source>
</evidence>
<organism evidence="2 3">
    <name type="scientific">Leifsonia poae</name>
    <dbReference type="NCBI Taxonomy" id="110933"/>
    <lineage>
        <taxon>Bacteria</taxon>
        <taxon>Bacillati</taxon>
        <taxon>Actinomycetota</taxon>
        <taxon>Actinomycetes</taxon>
        <taxon>Micrococcales</taxon>
        <taxon>Microbacteriaceae</taxon>
        <taxon>Leifsonia</taxon>
    </lineage>
</organism>
<keyword evidence="3" id="KW-1185">Reference proteome</keyword>
<feature type="domain" description="(S)-ureidoglycine aminohydrolase cupin" evidence="1">
    <location>
        <begin position="48"/>
        <end position="115"/>
    </location>
</feature>
<sequence length="117" mass="12285">MTGMDAFETTALIGAAALPLAHEIVQDDQRVSGEPATGLVELGTFGGLEIGVWEMTTGAMTDVEADELFVVVAGRATIAFEASGVVLAIGPGDIVRLTEGDRTTWTVTETLRKVYLT</sequence>
<protein>
    <submittedName>
        <fullName evidence="2">Cupin</fullName>
    </submittedName>
</protein>
<dbReference type="PANTHER" id="PTHR40943">
    <property type="entry name" value="CYTOPLASMIC PROTEIN-RELATED"/>
    <property type="match status" value="1"/>
</dbReference>
<gene>
    <name evidence="2" type="ORF">GCM10017584_00280</name>
</gene>